<reference evidence="1 2" key="1">
    <citation type="submission" date="2019-07" db="EMBL/GenBank/DDBJ databases">
        <title>Genomic Encyclopedia of Archaeal and Bacterial Type Strains, Phase II (KMG-II): from individual species to whole genera.</title>
        <authorList>
            <person name="Goeker M."/>
        </authorList>
    </citation>
    <scope>NUCLEOTIDE SEQUENCE [LARGE SCALE GENOMIC DNA]</scope>
    <source>
        <strain evidence="1 2">DSM 3754</strain>
    </source>
</reference>
<sequence>MYQQVREDDEGLRRLYETKAEFQRGIEDRWEEPLELLERFIIWSQETGDTINPEYRL</sequence>
<dbReference type="Proteomes" id="UP000323075">
    <property type="component" value="Unassembled WGS sequence"/>
</dbReference>
<dbReference type="RefSeq" id="WP_168731179.1">
    <property type="nucleotide sequence ID" value="NZ_VRYN01000032.1"/>
</dbReference>
<evidence type="ECO:0000313" key="1">
    <source>
        <dbReference type="EMBL" id="TYO70461.1"/>
    </source>
</evidence>
<dbReference type="EMBL" id="VRYN01000032">
    <property type="protein sequence ID" value="TYO70461.1"/>
    <property type="molecule type" value="Genomic_DNA"/>
</dbReference>
<accession>A0A663A8E2</accession>
<name>A0A663A8E2_HALS9</name>
<dbReference type="AlphaFoldDB" id="A0A663A8E2"/>
<comment type="caution">
    <text evidence="1">The sequence shown here is derived from an EMBL/GenBank/DDBJ whole genome shotgun (WGS) entry which is preliminary data.</text>
</comment>
<dbReference type="GeneID" id="62883568"/>
<protein>
    <submittedName>
        <fullName evidence="1">Uncharacterized protein</fullName>
    </submittedName>
</protein>
<organism evidence="1 2">
    <name type="scientific">Halobacterium salinarum (strain ATCC 33171 / DSM 3754 / JCM 8978 / NBRC 102687 / NCIMB 764 / 91-R6)</name>
    <dbReference type="NCBI Taxonomy" id="2597657"/>
    <lineage>
        <taxon>Archaea</taxon>
        <taxon>Methanobacteriati</taxon>
        <taxon>Methanobacteriota</taxon>
        <taxon>Stenosarchaea group</taxon>
        <taxon>Halobacteria</taxon>
        <taxon>Halobacteriales</taxon>
        <taxon>Halobacteriaceae</taxon>
        <taxon>Halobacterium</taxon>
    </lineage>
</organism>
<proteinExistence type="predicted"/>
<gene>
    <name evidence="1" type="ORF">APQ99_02469</name>
</gene>
<evidence type="ECO:0000313" key="2">
    <source>
        <dbReference type="Proteomes" id="UP000323075"/>
    </source>
</evidence>